<dbReference type="EMBL" id="BPFB01000034">
    <property type="protein sequence ID" value="GIU49017.1"/>
    <property type="molecule type" value="Genomic_DNA"/>
</dbReference>
<protein>
    <submittedName>
        <fullName evidence="6">LysR family transcriptional regulator</fullName>
    </submittedName>
</protein>
<dbReference type="PANTHER" id="PTHR30118:SF11">
    <property type="entry name" value="HTH-TYPE TRANSCRIPTIONAL REGULATOR YIDZ"/>
    <property type="match status" value="1"/>
</dbReference>
<dbReference type="InterPro" id="IPR036390">
    <property type="entry name" value="WH_DNA-bd_sf"/>
</dbReference>
<keyword evidence="4" id="KW-0804">Transcription</keyword>
<name>A0ABQ4PM40_9GAMM</name>
<organism evidence="6 7">
    <name type="scientific">Shewanella algidipiscicola</name>
    <dbReference type="NCBI Taxonomy" id="614070"/>
    <lineage>
        <taxon>Bacteria</taxon>
        <taxon>Pseudomonadati</taxon>
        <taxon>Pseudomonadota</taxon>
        <taxon>Gammaproteobacteria</taxon>
        <taxon>Alteromonadales</taxon>
        <taxon>Shewanellaceae</taxon>
        <taxon>Shewanella</taxon>
    </lineage>
</organism>
<gene>
    <name evidence="6" type="ORF">TUM4630_26680</name>
</gene>
<dbReference type="InterPro" id="IPR050389">
    <property type="entry name" value="LysR-type_TF"/>
</dbReference>
<comment type="caution">
    <text evidence="6">The sequence shown here is derived from an EMBL/GenBank/DDBJ whole genome shotgun (WGS) entry which is preliminary data.</text>
</comment>
<proteinExistence type="inferred from homology"/>
<dbReference type="Proteomes" id="UP000761574">
    <property type="component" value="Unassembled WGS sequence"/>
</dbReference>
<keyword evidence="3" id="KW-0238">DNA-binding</keyword>
<dbReference type="InterPro" id="IPR036388">
    <property type="entry name" value="WH-like_DNA-bd_sf"/>
</dbReference>
<keyword evidence="2" id="KW-0805">Transcription regulation</keyword>
<dbReference type="SUPFAM" id="SSF53850">
    <property type="entry name" value="Periplasmic binding protein-like II"/>
    <property type="match status" value="1"/>
</dbReference>
<reference evidence="6 7" key="1">
    <citation type="submission" date="2021-05" db="EMBL/GenBank/DDBJ databases">
        <title>Molecular characterization for Shewanella algae harboring chromosomal blaOXA-55-like strains isolated from clinical and environment sample.</title>
        <authorList>
            <person name="Ohama Y."/>
            <person name="Aoki K."/>
            <person name="Harada S."/>
            <person name="Moriya K."/>
            <person name="Ishii Y."/>
            <person name="Tateda K."/>
        </authorList>
    </citation>
    <scope>NUCLEOTIDE SEQUENCE [LARGE SCALE GENOMIC DNA]</scope>
    <source>
        <strain evidence="6 7">LMG 23746</strain>
    </source>
</reference>
<keyword evidence="7" id="KW-1185">Reference proteome</keyword>
<dbReference type="InterPro" id="IPR000847">
    <property type="entry name" value="LysR_HTH_N"/>
</dbReference>
<dbReference type="PROSITE" id="PS50931">
    <property type="entry name" value="HTH_LYSR"/>
    <property type="match status" value="1"/>
</dbReference>
<feature type="domain" description="HTH lysR-type" evidence="5">
    <location>
        <begin position="9"/>
        <end position="66"/>
    </location>
</feature>
<evidence type="ECO:0000313" key="6">
    <source>
        <dbReference type="EMBL" id="GIU49017.1"/>
    </source>
</evidence>
<comment type="similarity">
    <text evidence="1">Belongs to the LysR transcriptional regulatory family.</text>
</comment>
<evidence type="ECO:0000256" key="1">
    <source>
        <dbReference type="ARBA" id="ARBA00009437"/>
    </source>
</evidence>
<dbReference type="PANTHER" id="PTHR30118">
    <property type="entry name" value="HTH-TYPE TRANSCRIPTIONAL REGULATOR LEUO-RELATED"/>
    <property type="match status" value="1"/>
</dbReference>
<dbReference type="SUPFAM" id="SSF46785">
    <property type="entry name" value="Winged helix' DNA-binding domain"/>
    <property type="match status" value="1"/>
</dbReference>
<evidence type="ECO:0000259" key="5">
    <source>
        <dbReference type="PROSITE" id="PS50931"/>
    </source>
</evidence>
<evidence type="ECO:0000313" key="7">
    <source>
        <dbReference type="Proteomes" id="UP000761574"/>
    </source>
</evidence>
<dbReference type="Gene3D" id="1.10.10.10">
    <property type="entry name" value="Winged helix-like DNA-binding domain superfamily/Winged helix DNA-binding domain"/>
    <property type="match status" value="1"/>
</dbReference>
<dbReference type="Pfam" id="PF00126">
    <property type="entry name" value="HTH_1"/>
    <property type="match status" value="1"/>
</dbReference>
<evidence type="ECO:0000256" key="4">
    <source>
        <dbReference type="ARBA" id="ARBA00023163"/>
    </source>
</evidence>
<sequence>MRDIIFSDLDLLCLNIFVHLYENQSATFVSQKLNIPAPKISRSLKHAREIFGNELFIRKRYGLIPNEYASKIYPVAKEIVECSKALQSFKNESVECNNLHFNIAIPTPLYRNLSKGILNNIRDAGKQISVSSKSWTPKTLDEISKGKVDIGLCYSKNNTELHAVSNICTIALSPLNRLLLIANEHHDIYHQEITLETIAKHPFANPNIGGIKNAVSPFQEYCNITGLTLHSDVEAKNINFLFDYLRNSQALTLLPFNEKSEITENIDGLHSCELSQFETNRIYSRIAPPMLTLVYNSCDNGQPLQWMINSIIDSYHQSSSQALPSIAELSLAQSPAAVGGSSDGV</sequence>
<evidence type="ECO:0000256" key="3">
    <source>
        <dbReference type="ARBA" id="ARBA00023125"/>
    </source>
</evidence>
<accession>A0ABQ4PM40</accession>
<evidence type="ECO:0000256" key="2">
    <source>
        <dbReference type="ARBA" id="ARBA00023015"/>
    </source>
</evidence>
<dbReference type="Gene3D" id="3.40.190.290">
    <property type="match status" value="1"/>
</dbReference>
<dbReference type="RefSeq" id="WP_119978730.1">
    <property type="nucleotide sequence ID" value="NZ_BPFB01000034.1"/>
</dbReference>